<dbReference type="OMA" id="ENCFTIN"/>
<organism evidence="4">
    <name type="scientific">Caenorhabditis remanei</name>
    <name type="common">Caenorhabditis vulgaris</name>
    <dbReference type="NCBI Taxonomy" id="31234"/>
    <lineage>
        <taxon>Eukaryota</taxon>
        <taxon>Metazoa</taxon>
        <taxon>Ecdysozoa</taxon>
        <taxon>Nematoda</taxon>
        <taxon>Chromadorea</taxon>
        <taxon>Rhabditida</taxon>
        <taxon>Rhabditina</taxon>
        <taxon>Rhabditomorpha</taxon>
        <taxon>Rhabditoidea</taxon>
        <taxon>Rhabditidae</taxon>
        <taxon>Peloderinae</taxon>
        <taxon>Caenorhabditis</taxon>
    </lineage>
</organism>
<dbReference type="InParanoid" id="E3LY43"/>
<dbReference type="FunCoup" id="E3LY43">
    <property type="interactions" value="555"/>
</dbReference>
<feature type="signal peptide" evidence="1">
    <location>
        <begin position="1"/>
        <end position="17"/>
    </location>
</feature>
<protein>
    <recommendedName>
        <fullName evidence="2">PAN-3 domain-containing protein</fullName>
    </recommendedName>
</protein>
<proteinExistence type="predicted"/>
<dbReference type="PANTHER" id="PTHR47629:SF5">
    <property type="entry name" value="C-TYPE LECTIN-RELATED"/>
    <property type="match status" value="1"/>
</dbReference>
<accession>E3LY43</accession>
<dbReference type="Gene3D" id="3.10.100.10">
    <property type="entry name" value="Mannose-Binding Protein A, subunit A"/>
    <property type="match status" value="1"/>
</dbReference>
<keyword evidence="4" id="KW-1185">Reference proteome</keyword>
<dbReference type="SUPFAM" id="SSF56436">
    <property type="entry name" value="C-type lectin-like"/>
    <property type="match status" value="1"/>
</dbReference>
<evidence type="ECO:0000313" key="3">
    <source>
        <dbReference type="EMBL" id="EFO84971.1"/>
    </source>
</evidence>
<dbReference type="HOGENOM" id="CLU_078891_0_0_1"/>
<feature type="domain" description="PAN-3" evidence="2">
    <location>
        <begin position="2"/>
        <end position="127"/>
    </location>
</feature>
<dbReference type="RefSeq" id="XP_003111471.2">
    <property type="nucleotide sequence ID" value="XM_003111423.2"/>
</dbReference>
<sequence>MNSRIVILCLLLPHVMPVTKLIKIYGKVESGPIPTPIDSETDCVNSCYMDSDCLLAHDANDQCSLYSFSATTTELKVMRSWKDTGSLVYFKVSLSQCPASFNDVDLTFTSETGENYNWKKTEYGFSFARCRDGWKEFDRSSGVSVCMMAVSIPEYVSKTLAQEKCESLNSTLIGLETEEEAEWMLDEIIRLGNSKRYWLAGERITNSGIFNCTSTDFNVNWDDDGMTTGSNIMNNPKIAGLSCMDKQTKGNTENCFTINYGVSLSLNDVGCTYSRVNGAMCGYKLY</sequence>
<dbReference type="GeneID" id="9801987"/>
<dbReference type="eggNOG" id="KOG4297">
    <property type="taxonomic scope" value="Eukaryota"/>
</dbReference>
<dbReference type="InterPro" id="IPR006583">
    <property type="entry name" value="PAN-3_domain"/>
</dbReference>
<dbReference type="STRING" id="31234.E3LY43"/>
<dbReference type="EMBL" id="DS268418">
    <property type="protein sequence ID" value="EFO84971.1"/>
    <property type="molecule type" value="Genomic_DNA"/>
</dbReference>
<keyword evidence="1" id="KW-0732">Signal</keyword>
<dbReference type="CDD" id="cd00037">
    <property type="entry name" value="CLECT"/>
    <property type="match status" value="1"/>
</dbReference>
<evidence type="ECO:0000256" key="1">
    <source>
        <dbReference type="SAM" id="SignalP"/>
    </source>
</evidence>
<dbReference type="Pfam" id="PF08277">
    <property type="entry name" value="PAN_3"/>
    <property type="match status" value="1"/>
</dbReference>
<dbReference type="Proteomes" id="UP000008281">
    <property type="component" value="Unassembled WGS sequence"/>
</dbReference>
<feature type="chain" id="PRO_5003175637" description="PAN-3 domain-containing protein" evidence="1">
    <location>
        <begin position="18"/>
        <end position="286"/>
    </location>
</feature>
<dbReference type="CTD" id="9801987"/>
<dbReference type="SMART" id="SM00605">
    <property type="entry name" value="CW"/>
    <property type="match status" value="1"/>
</dbReference>
<evidence type="ECO:0000259" key="2">
    <source>
        <dbReference type="SMART" id="SM00605"/>
    </source>
</evidence>
<name>E3LY43_CAERE</name>
<dbReference type="InterPro" id="IPR016187">
    <property type="entry name" value="CTDL_fold"/>
</dbReference>
<reference evidence="3" key="1">
    <citation type="submission" date="2007-07" db="EMBL/GenBank/DDBJ databases">
        <title>PCAP assembly of the Caenorhabditis remanei genome.</title>
        <authorList>
            <consortium name="The Caenorhabditis remanei Sequencing Consortium"/>
            <person name="Wilson R.K."/>
        </authorList>
    </citation>
    <scope>NUCLEOTIDE SEQUENCE [LARGE SCALE GENOMIC DNA]</scope>
    <source>
        <strain evidence="3">PB4641</strain>
    </source>
</reference>
<dbReference type="KEGG" id="crq:GCK72_001058"/>
<dbReference type="InterPro" id="IPR016186">
    <property type="entry name" value="C-type_lectin-like/link_sf"/>
</dbReference>
<dbReference type="PANTHER" id="PTHR47629">
    <property type="entry name" value="C-TYPE LECTIN-RELATED"/>
    <property type="match status" value="1"/>
</dbReference>
<dbReference type="OrthoDB" id="5874563at2759"/>
<dbReference type="AlphaFoldDB" id="E3LY43"/>
<gene>
    <name evidence="3" type="ORF">CRE_03970</name>
</gene>
<evidence type="ECO:0000313" key="4">
    <source>
        <dbReference type="Proteomes" id="UP000008281"/>
    </source>
</evidence>